<evidence type="ECO:0000313" key="1">
    <source>
        <dbReference type="EMBL" id="AWF74959.1"/>
    </source>
</evidence>
<accession>A0A2S1J958</accession>
<organism evidence="1">
    <name type="scientific">Escherichia coli</name>
    <dbReference type="NCBI Taxonomy" id="562"/>
    <lineage>
        <taxon>Bacteria</taxon>
        <taxon>Pseudomonadati</taxon>
        <taxon>Pseudomonadota</taxon>
        <taxon>Gammaproteobacteria</taxon>
        <taxon>Enterobacterales</taxon>
        <taxon>Enterobacteriaceae</taxon>
        <taxon>Escherichia</taxon>
    </lineage>
</organism>
<dbReference type="EMBL" id="WSGM01000015">
    <property type="protein sequence ID" value="KAE9728733.1"/>
    <property type="molecule type" value="Genomic_DNA"/>
</dbReference>
<reference evidence="2 3" key="2">
    <citation type="submission" date="2019-10" db="EMBL/GenBank/DDBJ databases">
        <title>Antimicrobial-resistant enteric bacteria are widely distributed amongst people, animals and the environment in northern Tanzania.</title>
        <authorList>
            <person name="Subbiah M."/>
            <person name="Call D.R."/>
        </authorList>
    </citation>
    <scope>NUCLEOTIDE SEQUENCE [LARGE SCALE GENOMIC DNA]</scope>
    <source>
        <strain evidence="2 3">TzEc067</strain>
    </source>
</reference>
<gene>
    <name evidence="2" type="ORF">GP711_20860</name>
    <name evidence="1" type="ORF">LHLDPJGA_00057</name>
</gene>
<dbReference type="RefSeq" id="WP_050869029.1">
    <property type="nucleotide sequence ID" value="NZ_CP036181.1"/>
</dbReference>
<reference evidence="1" key="1">
    <citation type="submission" date="2018-01" db="EMBL/GenBank/DDBJ databases">
        <title>Prevalence of blaNDM and mcr-1 in Escherichia coli from food in China.</title>
        <authorList>
            <person name="Liu X."/>
            <person name="Li R."/>
            <person name="Chen S."/>
        </authorList>
    </citation>
    <scope>NUCLEOTIDE SEQUENCE</scope>
    <source>
        <strain evidence="1">1108</strain>
        <plasmid evidence="1">p1108-emrB</plasmid>
    </source>
</reference>
<proteinExistence type="predicted"/>
<name>A0A2S1J958_ECOLX</name>
<keyword evidence="1" id="KW-0614">Plasmid</keyword>
<evidence type="ECO:0000313" key="3">
    <source>
        <dbReference type="Proteomes" id="UP000437875"/>
    </source>
</evidence>
<evidence type="ECO:0000313" key="2">
    <source>
        <dbReference type="EMBL" id="KAE9728733.1"/>
    </source>
</evidence>
<dbReference type="EMBL" id="MG825377">
    <property type="protein sequence ID" value="AWF74959.1"/>
    <property type="molecule type" value="Genomic_DNA"/>
</dbReference>
<dbReference type="NCBIfam" id="NF041264">
    <property type="entry name" value="MobA"/>
    <property type="match status" value="1"/>
</dbReference>
<dbReference type="AlphaFoldDB" id="A0A2S1J958"/>
<dbReference type="Proteomes" id="UP000437875">
    <property type="component" value="Unassembled WGS sequence"/>
</dbReference>
<dbReference type="Pfam" id="PF21983">
    <property type="entry name" value="NikA-like"/>
    <property type="match status" value="1"/>
</dbReference>
<protein>
    <submittedName>
        <fullName evidence="2">Mobilization protein</fullName>
    </submittedName>
</protein>
<sequence length="104" mass="11786">MSKSEKRIKDAVIPRIRCTQAEKDTITEKANFFGVSVPEYLRRLALGKPLIPVIDQDMLFELRRLGALQKHLFLEGGRVGDKEYSEVIVALRECADALKKRIGS</sequence>
<dbReference type="InterPro" id="IPR047751">
    <property type="entry name" value="MobA-like"/>
</dbReference>
<geneLocation type="plasmid" evidence="1">
    <name>p1108-emrB</name>
</geneLocation>
<dbReference type="InterPro" id="IPR053842">
    <property type="entry name" value="NikA-like"/>
</dbReference>